<evidence type="ECO:0000256" key="5">
    <source>
        <dbReference type="ARBA" id="ARBA00022692"/>
    </source>
</evidence>
<keyword evidence="6 8" id="KW-1133">Transmembrane helix</keyword>
<evidence type="ECO:0000313" key="10">
    <source>
        <dbReference type="EMBL" id="GGZ95940.1"/>
    </source>
</evidence>
<evidence type="ECO:0000259" key="9">
    <source>
        <dbReference type="Pfam" id="PF13231"/>
    </source>
</evidence>
<gene>
    <name evidence="10" type="ORF">GCM10008090_00140</name>
</gene>
<keyword evidence="2" id="KW-1003">Cell membrane</keyword>
<feature type="domain" description="Glycosyltransferase RgtA/B/C/D-like" evidence="9">
    <location>
        <begin position="107"/>
        <end position="246"/>
    </location>
</feature>
<evidence type="ECO:0000256" key="6">
    <source>
        <dbReference type="ARBA" id="ARBA00022989"/>
    </source>
</evidence>
<dbReference type="RefSeq" id="WP_189397967.1">
    <property type="nucleotide sequence ID" value="NZ_BMXA01000001.1"/>
</dbReference>
<accession>A0A918REL4</accession>
<dbReference type="AlphaFoldDB" id="A0A918REL4"/>
<feature type="transmembrane region" description="Helical" evidence="8">
    <location>
        <begin position="144"/>
        <end position="162"/>
    </location>
</feature>
<feature type="transmembrane region" description="Helical" evidence="8">
    <location>
        <begin position="409"/>
        <end position="431"/>
    </location>
</feature>
<dbReference type="PANTHER" id="PTHR33908:SF11">
    <property type="entry name" value="MEMBRANE PROTEIN"/>
    <property type="match status" value="1"/>
</dbReference>
<feature type="transmembrane region" description="Helical" evidence="8">
    <location>
        <begin position="210"/>
        <end position="228"/>
    </location>
</feature>
<dbReference type="InterPro" id="IPR050297">
    <property type="entry name" value="LipidA_mod_glycosyltrf_83"/>
</dbReference>
<evidence type="ECO:0000256" key="3">
    <source>
        <dbReference type="ARBA" id="ARBA00022676"/>
    </source>
</evidence>
<proteinExistence type="predicted"/>
<protein>
    <recommendedName>
        <fullName evidence="9">Glycosyltransferase RgtA/B/C/D-like domain-containing protein</fullName>
    </recommendedName>
</protein>
<evidence type="ECO:0000313" key="11">
    <source>
        <dbReference type="Proteomes" id="UP000614811"/>
    </source>
</evidence>
<evidence type="ECO:0000256" key="1">
    <source>
        <dbReference type="ARBA" id="ARBA00004651"/>
    </source>
</evidence>
<dbReference type="GO" id="GO:0005886">
    <property type="term" value="C:plasma membrane"/>
    <property type="evidence" value="ECO:0007669"/>
    <property type="project" value="UniProtKB-SubCell"/>
</dbReference>
<sequence>MSRSLILQEPTISRGRLFGFAAIVFFSFLLFYLVNAATIPSRFSVDDHLNYAATLALAEQHQLPIIRIDTLEALAPRIQFSNVGATRSLRPPLTYIISAGLYASTESLVKQRAFRVRLGSVLLGALVIGLVFGSAYLLCQHVGLALAAAVVIGLSPRFVILASTNNDDIGAIFSVAALLFASLLVTRSNACVSALFAFAIACGLTLQSKYTAWLCLPWFLFYIAPIVWRQRHKLIRWIPALIMSAIVAGAWWPIWNMYHYGWSDPSGLDNAAAVQMYLTDGVANQRGYWSRGVGLVDLLSGHQSFFGTSLASMVGYLAWIDVSPVAAVYWFYGGVLITAIVFCLYRILFSWDRLASIALGILFTLVGFFVHHNLLRDVQPDGRYLLPALLPMVIILISRMRGTSRSKSWLASLFITLGVGLFSLNYVRVWLHQGVFW</sequence>
<dbReference type="EMBL" id="BMXA01000001">
    <property type="protein sequence ID" value="GGZ95940.1"/>
    <property type="molecule type" value="Genomic_DNA"/>
</dbReference>
<feature type="transmembrane region" description="Helical" evidence="8">
    <location>
        <begin position="235"/>
        <end position="255"/>
    </location>
</feature>
<evidence type="ECO:0000256" key="2">
    <source>
        <dbReference type="ARBA" id="ARBA00022475"/>
    </source>
</evidence>
<feature type="transmembrane region" description="Helical" evidence="8">
    <location>
        <begin position="118"/>
        <end position="138"/>
    </location>
</feature>
<dbReference type="GO" id="GO:0009103">
    <property type="term" value="P:lipopolysaccharide biosynthetic process"/>
    <property type="evidence" value="ECO:0007669"/>
    <property type="project" value="UniProtKB-ARBA"/>
</dbReference>
<feature type="transmembrane region" description="Helical" evidence="8">
    <location>
        <begin position="169"/>
        <end position="198"/>
    </location>
</feature>
<dbReference type="GO" id="GO:0016763">
    <property type="term" value="F:pentosyltransferase activity"/>
    <property type="evidence" value="ECO:0007669"/>
    <property type="project" value="TreeGrafter"/>
</dbReference>
<dbReference type="Pfam" id="PF13231">
    <property type="entry name" value="PMT_2"/>
    <property type="match status" value="1"/>
</dbReference>
<reference evidence="10" key="2">
    <citation type="submission" date="2020-09" db="EMBL/GenBank/DDBJ databases">
        <authorList>
            <person name="Sun Q."/>
            <person name="Kim S."/>
        </authorList>
    </citation>
    <scope>NUCLEOTIDE SEQUENCE</scope>
    <source>
        <strain evidence="10">KCTC 12711</strain>
    </source>
</reference>
<comment type="subcellular location">
    <subcellularLocation>
        <location evidence="1">Cell membrane</location>
        <topology evidence="1">Multi-pass membrane protein</topology>
    </subcellularLocation>
</comment>
<organism evidence="10 11">
    <name type="scientific">Arenicella chitinivorans</name>
    <dbReference type="NCBI Taxonomy" id="1329800"/>
    <lineage>
        <taxon>Bacteria</taxon>
        <taxon>Pseudomonadati</taxon>
        <taxon>Pseudomonadota</taxon>
        <taxon>Gammaproteobacteria</taxon>
        <taxon>Arenicellales</taxon>
        <taxon>Arenicellaceae</taxon>
        <taxon>Arenicella</taxon>
    </lineage>
</organism>
<keyword evidence="3" id="KW-0328">Glycosyltransferase</keyword>
<comment type="caution">
    <text evidence="10">The sequence shown here is derived from an EMBL/GenBank/DDBJ whole genome shotgun (WGS) entry which is preliminary data.</text>
</comment>
<keyword evidence="4" id="KW-0808">Transferase</keyword>
<dbReference type="InterPro" id="IPR038731">
    <property type="entry name" value="RgtA/B/C-like"/>
</dbReference>
<reference evidence="10" key="1">
    <citation type="journal article" date="2014" name="Int. J. Syst. Evol. Microbiol.">
        <title>Complete genome sequence of Corynebacterium casei LMG S-19264T (=DSM 44701T), isolated from a smear-ripened cheese.</title>
        <authorList>
            <consortium name="US DOE Joint Genome Institute (JGI-PGF)"/>
            <person name="Walter F."/>
            <person name="Albersmeier A."/>
            <person name="Kalinowski J."/>
            <person name="Ruckert C."/>
        </authorList>
    </citation>
    <scope>NUCLEOTIDE SEQUENCE</scope>
    <source>
        <strain evidence="10">KCTC 12711</strain>
    </source>
</reference>
<dbReference type="PANTHER" id="PTHR33908">
    <property type="entry name" value="MANNOSYLTRANSFERASE YKCB-RELATED"/>
    <property type="match status" value="1"/>
</dbReference>
<evidence type="ECO:0000256" key="7">
    <source>
        <dbReference type="ARBA" id="ARBA00023136"/>
    </source>
</evidence>
<keyword evidence="11" id="KW-1185">Reference proteome</keyword>
<evidence type="ECO:0000256" key="4">
    <source>
        <dbReference type="ARBA" id="ARBA00022679"/>
    </source>
</evidence>
<dbReference type="Proteomes" id="UP000614811">
    <property type="component" value="Unassembled WGS sequence"/>
</dbReference>
<feature type="transmembrane region" description="Helical" evidence="8">
    <location>
        <begin position="354"/>
        <end position="372"/>
    </location>
</feature>
<evidence type="ECO:0000256" key="8">
    <source>
        <dbReference type="SAM" id="Phobius"/>
    </source>
</evidence>
<name>A0A918REL4_9GAMM</name>
<keyword evidence="5 8" id="KW-0812">Transmembrane</keyword>
<feature type="transmembrane region" description="Helical" evidence="8">
    <location>
        <begin position="17"/>
        <end position="34"/>
    </location>
</feature>
<feature type="transmembrane region" description="Helical" evidence="8">
    <location>
        <begin position="327"/>
        <end position="347"/>
    </location>
</feature>
<keyword evidence="7 8" id="KW-0472">Membrane</keyword>